<proteinExistence type="predicted"/>
<name>A0A4Z1EXF7_9HELO</name>
<evidence type="ECO:0008006" key="3">
    <source>
        <dbReference type="Google" id="ProtNLM"/>
    </source>
</evidence>
<reference evidence="1 2" key="1">
    <citation type="submission" date="2017-12" db="EMBL/GenBank/DDBJ databases">
        <title>Comparative genomics of Botrytis spp.</title>
        <authorList>
            <person name="Valero-Jimenez C.A."/>
            <person name="Tapia P."/>
            <person name="Veloso J."/>
            <person name="Silva-Moreno E."/>
            <person name="Staats M."/>
            <person name="Valdes J.H."/>
            <person name="Van Kan J.A.L."/>
        </authorList>
    </citation>
    <scope>NUCLEOTIDE SEQUENCE [LARGE SCALE GENOMIC DNA]</scope>
    <source>
        <strain evidence="1 2">Bt9001</strain>
    </source>
</reference>
<sequence>MACIVALSAANTGSIVFLNAGDGQVIVVETSLVNNAYSIGSPNFGAGDFRATSIAPVLGELIQTYITDAGGKVWKYTYIPGYGWMSNDGWKSNSETGQSRLSAGQWQDSQGSVFTVTKGSGAFVTKPAFASKLSHISTAQPTNNGLSSVVHYVGLSSAGDLLYAKQWSKSDGTSYFTQQKLGGILVFVGEPLIKFDIWAISNTQKLFHRSYTGTGDTGIWTEWEDLGEYNSLAKPAVAYNATNKTYIMTPDPNNNNKYNFKLYNPQTGWSPGKTTWTPTLYTEWLTQPTISVYDNGATRGSDVHVWGINKNGKLYYPYLRNG</sequence>
<keyword evidence="2" id="KW-1185">Reference proteome</keyword>
<dbReference type="SUPFAM" id="SSF89372">
    <property type="entry name" value="Fucose-specific lectin"/>
    <property type="match status" value="1"/>
</dbReference>
<evidence type="ECO:0000313" key="2">
    <source>
        <dbReference type="Proteomes" id="UP000297777"/>
    </source>
</evidence>
<dbReference type="AlphaFoldDB" id="A0A4Z1EXF7"/>
<gene>
    <name evidence="1" type="ORF">BTUL_0062g00040</name>
</gene>
<protein>
    <recommendedName>
        <fullName evidence="3">Fucose-specific lectin</fullName>
    </recommendedName>
</protein>
<dbReference type="OrthoDB" id="3553114at2759"/>
<dbReference type="Proteomes" id="UP000297777">
    <property type="component" value="Unassembled WGS sequence"/>
</dbReference>
<dbReference type="EMBL" id="PQXH01000062">
    <property type="protein sequence ID" value="TGO13831.1"/>
    <property type="molecule type" value="Genomic_DNA"/>
</dbReference>
<evidence type="ECO:0000313" key="1">
    <source>
        <dbReference type="EMBL" id="TGO13831.1"/>
    </source>
</evidence>
<organism evidence="1 2">
    <name type="scientific">Botrytis tulipae</name>
    <dbReference type="NCBI Taxonomy" id="87230"/>
    <lineage>
        <taxon>Eukaryota</taxon>
        <taxon>Fungi</taxon>
        <taxon>Dikarya</taxon>
        <taxon>Ascomycota</taxon>
        <taxon>Pezizomycotina</taxon>
        <taxon>Leotiomycetes</taxon>
        <taxon>Helotiales</taxon>
        <taxon>Sclerotiniaceae</taxon>
        <taxon>Botrytis</taxon>
    </lineage>
</organism>
<accession>A0A4Z1EXF7</accession>
<comment type="caution">
    <text evidence="1">The sequence shown here is derived from an EMBL/GenBank/DDBJ whole genome shotgun (WGS) entry which is preliminary data.</text>
</comment>